<evidence type="ECO:0000256" key="1">
    <source>
        <dbReference type="SAM" id="Coils"/>
    </source>
</evidence>
<dbReference type="EMBL" id="CP002160">
    <property type="protein sequence ID" value="ADL51795.1"/>
    <property type="molecule type" value="Genomic_DNA"/>
</dbReference>
<dbReference type="HOGENOM" id="CLU_996385_0_0_9"/>
<evidence type="ECO:0000313" key="3">
    <source>
        <dbReference type="Proteomes" id="UP000002730"/>
    </source>
</evidence>
<dbReference type="OrthoDB" id="1902246at2"/>
<gene>
    <name evidence="2" type="ordered locus">Clocel_2052</name>
</gene>
<feature type="coiled-coil region" evidence="1">
    <location>
        <begin position="89"/>
        <end position="221"/>
    </location>
</feature>
<keyword evidence="3" id="KW-1185">Reference proteome</keyword>
<dbReference type="Proteomes" id="UP000002730">
    <property type="component" value="Chromosome"/>
</dbReference>
<dbReference type="RefSeq" id="WP_010076986.1">
    <property type="nucleotide sequence ID" value="NC_014393.1"/>
</dbReference>
<dbReference type="eggNOG" id="ENOG5030JJP">
    <property type="taxonomic scope" value="Bacteria"/>
</dbReference>
<dbReference type="AlphaFoldDB" id="D9SM64"/>
<sequence>MEEVKTNEKEEITTWAAKIPVDLKNKITAFIKEEDLSSKDFMNNLIALYEIDKLKRNSGIERDISEFQDNLTRISEIFKTALTRNNSIESSLEKKYEQILEQKEQEIKQKEEEIKKATESLESKTKALSLTEKSTKELESVIEKLNKEASKSDELLSQYKIQIEALEKKIIHCKAIEEEFEKASKEIIAYKEEMKLLNNKIDSFKTQIQEKEKNNENYILTLTMKKNQEISNLKEKHQLDIISLTNKTSEEIKNYVLEISSLKEDLVKEQGKNAILNLKLQNSESLETVK</sequence>
<protein>
    <submittedName>
        <fullName evidence="2">Uncharacterized protein</fullName>
    </submittedName>
</protein>
<evidence type="ECO:0000313" key="2">
    <source>
        <dbReference type="EMBL" id="ADL51795.1"/>
    </source>
</evidence>
<dbReference type="KEGG" id="ccb:Clocel_2052"/>
<keyword evidence="1" id="KW-0175">Coiled coil</keyword>
<organism evidence="2 3">
    <name type="scientific">Clostridium cellulovorans (strain ATCC 35296 / DSM 3052 / OCM 3 / 743B)</name>
    <dbReference type="NCBI Taxonomy" id="573061"/>
    <lineage>
        <taxon>Bacteria</taxon>
        <taxon>Bacillati</taxon>
        <taxon>Bacillota</taxon>
        <taxon>Clostridia</taxon>
        <taxon>Eubacteriales</taxon>
        <taxon>Clostridiaceae</taxon>
        <taxon>Clostridium</taxon>
    </lineage>
</organism>
<reference evidence="2 3" key="1">
    <citation type="submission" date="2010-08" db="EMBL/GenBank/DDBJ databases">
        <title>Complete sequence of Clostridium cellulovorans 743B.</title>
        <authorList>
            <consortium name="US DOE Joint Genome Institute"/>
            <person name="Lucas S."/>
            <person name="Copeland A."/>
            <person name="Lapidus A."/>
            <person name="Cheng J.-F."/>
            <person name="Bruce D."/>
            <person name="Goodwin L."/>
            <person name="Pitluck S."/>
            <person name="Chertkov O."/>
            <person name="Detter J.C."/>
            <person name="Han C."/>
            <person name="Tapia R."/>
            <person name="Land M."/>
            <person name="Hauser L."/>
            <person name="Chang Y.-J."/>
            <person name="Jeffries C."/>
            <person name="Kyrpides N."/>
            <person name="Ivanova N."/>
            <person name="Mikhailova N."/>
            <person name="Hemme C.L."/>
            <person name="Woyke T."/>
        </authorList>
    </citation>
    <scope>NUCLEOTIDE SEQUENCE [LARGE SCALE GENOMIC DNA]</scope>
    <source>
        <strain evidence="3">ATCC 35296 / DSM 3052 / OCM 3 / 743B</strain>
    </source>
</reference>
<accession>D9SM64</accession>
<proteinExistence type="predicted"/>
<name>D9SM64_CLOC7</name>